<name>A0A8B6FM47_MYTGA</name>
<feature type="compositionally biased region" description="Basic and acidic residues" evidence="2">
    <location>
        <begin position="378"/>
        <end position="388"/>
    </location>
</feature>
<feature type="domain" description="DUF6570" evidence="4">
    <location>
        <begin position="215"/>
        <end position="344"/>
    </location>
</feature>
<comment type="caution">
    <text evidence="5">The sequence shown here is derived from an EMBL/GenBank/DDBJ whole genome shotgun (WGS) entry which is preliminary data.</text>
</comment>
<keyword evidence="6" id="KW-1185">Reference proteome</keyword>
<dbReference type="InterPro" id="IPR027417">
    <property type="entry name" value="P-loop_NTPase"/>
</dbReference>
<organism evidence="5 6">
    <name type="scientific">Mytilus galloprovincialis</name>
    <name type="common">Mediterranean mussel</name>
    <dbReference type="NCBI Taxonomy" id="29158"/>
    <lineage>
        <taxon>Eukaryota</taxon>
        <taxon>Metazoa</taxon>
        <taxon>Spiralia</taxon>
        <taxon>Lophotrochozoa</taxon>
        <taxon>Mollusca</taxon>
        <taxon>Bivalvia</taxon>
        <taxon>Autobranchia</taxon>
        <taxon>Pteriomorphia</taxon>
        <taxon>Mytilida</taxon>
        <taxon>Mytiloidea</taxon>
        <taxon>Mytilidae</taxon>
        <taxon>Mytilinae</taxon>
        <taxon>Mytilus</taxon>
    </lineage>
</organism>
<feature type="compositionally biased region" description="Acidic residues" evidence="2">
    <location>
        <begin position="363"/>
        <end position="377"/>
    </location>
</feature>
<dbReference type="OrthoDB" id="6133774at2759"/>
<protein>
    <recommendedName>
        <fullName evidence="7">ATP-dependent DNA helicase</fullName>
    </recommendedName>
</protein>
<dbReference type="Pfam" id="PF13245">
    <property type="entry name" value="AAA_19"/>
    <property type="match status" value="1"/>
</dbReference>
<feature type="compositionally biased region" description="Basic and acidic residues" evidence="2">
    <location>
        <begin position="1"/>
        <end position="56"/>
    </location>
</feature>
<dbReference type="InterPro" id="IPR051055">
    <property type="entry name" value="PIF1_helicase"/>
</dbReference>
<dbReference type="Pfam" id="PF14214">
    <property type="entry name" value="Helitron_like_N"/>
    <property type="match status" value="1"/>
</dbReference>
<reference evidence="5" key="1">
    <citation type="submission" date="2018-11" db="EMBL/GenBank/DDBJ databases">
        <authorList>
            <person name="Alioto T."/>
            <person name="Alioto T."/>
        </authorList>
    </citation>
    <scope>NUCLEOTIDE SEQUENCE</scope>
</reference>
<evidence type="ECO:0000259" key="4">
    <source>
        <dbReference type="Pfam" id="PF20209"/>
    </source>
</evidence>
<feature type="region of interest" description="Disordered" evidence="2">
    <location>
        <begin position="354"/>
        <end position="401"/>
    </location>
</feature>
<accession>A0A8B6FM47</accession>
<feature type="region of interest" description="Disordered" evidence="2">
    <location>
        <begin position="953"/>
        <end position="980"/>
    </location>
</feature>
<dbReference type="Pfam" id="PF20209">
    <property type="entry name" value="DUF6570"/>
    <property type="match status" value="1"/>
</dbReference>
<dbReference type="PANTHER" id="PTHR47642">
    <property type="entry name" value="ATP-DEPENDENT DNA HELICASE"/>
    <property type="match status" value="1"/>
</dbReference>
<dbReference type="PANTHER" id="PTHR47642:SF5">
    <property type="entry name" value="ATP-DEPENDENT DNA HELICASE"/>
    <property type="match status" value="1"/>
</dbReference>
<feature type="compositionally biased region" description="Acidic residues" evidence="2">
    <location>
        <begin position="962"/>
        <end position="980"/>
    </location>
</feature>
<dbReference type="SUPFAM" id="SSF52540">
    <property type="entry name" value="P-loop containing nucleoside triphosphate hydrolases"/>
    <property type="match status" value="2"/>
</dbReference>
<evidence type="ECO:0000256" key="1">
    <source>
        <dbReference type="SAM" id="Coils"/>
    </source>
</evidence>
<dbReference type="InterPro" id="IPR046700">
    <property type="entry name" value="DUF6570"/>
</dbReference>
<dbReference type="Gene3D" id="3.40.50.300">
    <property type="entry name" value="P-loop containing nucleotide triphosphate hydrolases"/>
    <property type="match status" value="1"/>
</dbReference>
<evidence type="ECO:0000259" key="3">
    <source>
        <dbReference type="Pfam" id="PF14214"/>
    </source>
</evidence>
<feature type="coiled-coil region" evidence="1">
    <location>
        <begin position="1054"/>
        <end position="1088"/>
    </location>
</feature>
<proteinExistence type="predicted"/>
<evidence type="ECO:0008006" key="7">
    <source>
        <dbReference type="Google" id="ProtNLM"/>
    </source>
</evidence>
<evidence type="ECO:0000313" key="6">
    <source>
        <dbReference type="Proteomes" id="UP000596742"/>
    </source>
</evidence>
<dbReference type="Proteomes" id="UP000596742">
    <property type="component" value="Unassembled WGS sequence"/>
</dbReference>
<gene>
    <name evidence="5" type="ORF">MGAL_10B025790</name>
</gene>
<evidence type="ECO:0000256" key="2">
    <source>
        <dbReference type="SAM" id="MobiDB-lite"/>
    </source>
</evidence>
<dbReference type="EMBL" id="UYJE01007162">
    <property type="protein sequence ID" value="VDI52282.1"/>
    <property type="molecule type" value="Genomic_DNA"/>
</dbReference>
<sequence>MERQRELAAKREARKNEDFNRRELAAKREARKNENFNRRELAAKREARKNENFKRNETKKKKIARQDENYRKHESKRDFHRKQEYRSHPENLENERLKKQSSRQKNLDIDRCYEKTVKSTKRKNIDFTDHEKDLKKKRTHGITLDTCIRNFKTKINEGPTYICTSCHQTWFCDSVVNAKTIKMNTPANMSHCFTNFKSVQHIEWICHTCLNAIKRQKIPRFAIANKMGFPQKPKELNLYPLEERLLSLRIPFMQIRQLPRGGQLSVKGNVVNVPVEVQPTINSLPHTLEKSGTISVKLKKKLEFKKCDFSENVRPFAVICALHYLMRTSELYKSSGIEINEDWITEIAKINEEEIPNEKNSTEQEDNQDENDSEDDSDHFSEVDENETHVGNTDTLLDHIPDDNPLCDAGLTFAPGEGQRPISLYSDPDAEYLSFPTIFCGQRRPDNKDRSVSVHYTDIVKWELRSMDRRVAQSLKKIQLKNISDKVNLALRRCQSEGKKWTAKDVLNPNTVNDLVRLDEGYYIFRSLRNSPVYLEKRKKDLFAMIRQLGLPTWFGSLSSADTNWKDLLRILGKLNDGKEYTDKELEEMDWNQKSKLVQKDPVTCSRYFDYRVQQFINLVLKSDHDPIGKLTDFFYRVEFQQRGSPHIHILIWIENAPVYESNSNEDVVAFIDKYVSCSLSENDTSLVNLQKKGHPICRFGFPLPPMKATVILEPLKENDDIEKYKAIYKEIQNEINILHNSEDIDQMTYDMFLDDVLQMNDENYIKAIRSNLSGPKVFLKRKPSEVRVNGYMKTVLIAWQANHDLQFVLDAFACAVYIVSYISKSQKGMSALLDQAAKEARQGNLDLKHQVRHIGNYFSNSVETSAQEATYLTLQMPLTKATRQVVFINTSPQHKRTFLLKQSSALEKLGPDSTEIESDNDIKRYSRRPKQLENWCLADYVSQLELQYPKNLESSDHETEQQENESESENEETNADVIEENNNKINITLKNGIRIYQRKTPKVIRYVKYNYKTTDSENFFYRERLMLFYPWRNELSDLQCGHETFEKMYLTVARLLEKKAKQYEGKVIDLEKAIEEAENDCNENDQIAPATQQVEMEDAEIGPTESEQYVHFNPDRPTEHRLYDMSREVGIEARTVELTNHANRISESDYFDLIRSLNKKQWIFFKHVVTWVKTKHEPFYTFLTGGAGCGKSVVVRTIFQALHRHLCSIEGEDPDDIRILLCAPTGKAAYNINGLTIHNAFQIQPNKGLDQSLSCDVLNTLRMKYRNLSLILIDEISMVGNKMFSLLERRLKKNQGKQLFIWWLRQNQLTENDFAVLNTRTVSISDPTYRTNATHLFVENALVDNFNLQYISKLGSQKVKVKAVDTVCGDLPASVKTKLLSSLPEKQSDTANLAKEVVLAIGMKYDLTANIEVTDGLTNGSTCELKLIECKTKSIRPSIIWVKFEDARIGANNRRKYSHLYGKDVEKTWTPMFDIKRSFTYKYKTFERIQFPLRPAAGKTIHKSQGDTLQEVVVSLKSKRKGKIPHIHYVALSRVTSLTGLQILDLNQEAIAVAECVRQELHRLRTDATLQLCFKPLYNFIK</sequence>
<feature type="compositionally biased region" description="Basic and acidic residues" evidence="2">
    <location>
        <begin position="64"/>
        <end position="98"/>
    </location>
</feature>
<dbReference type="InterPro" id="IPR025476">
    <property type="entry name" value="Helitron_helicase-like"/>
</dbReference>
<keyword evidence="1" id="KW-0175">Coiled coil</keyword>
<feature type="domain" description="Helitron helicase-like" evidence="3">
    <location>
        <begin position="514"/>
        <end position="652"/>
    </location>
</feature>
<evidence type="ECO:0000313" key="5">
    <source>
        <dbReference type="EMBL" id="VDI52282.1"/>
    </source>
</evidence>
<feature type="region of interest" description="Disordered" evidence="2">
    <location>
        <begin position="1"/>
        <end position="104"/>
    </location>
</feature>